<dbReference type="Proteomes" id="UP000009047">
    <property type="component" value="Chromosome"/>
</dbReference>
<dbReference type="RefSeq" id="WP_013259017.1">
    <property type="nucleotide sequence ID" value="NC_014365.1"/>
</dbReference>
<gene>
    <name evidence="1" type="ordered locus">Deba_2212</name>
</gene>
<evidence type="ECO:0000313" key="1">
    <source>
        <dbReference type="EMBL" id="ADK85576.1"/>
    </source>
</evidence>
<reference evidence="1 2" key="1">
    <citation type="journal article" date="2010" name="Stand. Genomic Sci.">
        <title>Complete genome sequence of Desulfarculus baarsii type strain (2st14).</title>
        <authorList>
            <person name="Sun H."/>
            <person name="Spring S."/>
            <person name="Lapidus A."/>
            <person name="Davenport K."/>
            <person name="Del Rio T.G."/>
            <person name="Tice H."/>
            <person name="Nolan M."/>
            <person name="Copeland A."/>
            <person name="Cheng J.F."/>
            <person name="Lucas S."/>
            <person name="Tapia R."/>
            <person name="Goodwin L."/>
            <person name="Pitluck S."/>
            <person name="Ivanova N."/>
            <person name="Pagani I."/>
            <person name="Mavromatis K."/>
            <person name="Ovchinnikova G."/>
            <person name="Pati A."/>
            <person name="Chen A."/>
            <person name="Palaniappan K."/>
            <person name="Hauser L."/>
            <person name="Chang Y.J."/>
            <person name="Jeffries C.D."/>
            <person name="Detter J.C."/>
            <person name="Han C."/>
            <person name="Rohde M."/>
            <person name="Brambilla E."/>
            <person name="Goker M."/>
            <person name="Woyke T."/>
            <person name="Bristow J."/>
            <person name="Eisen J.A."/>
            <person name="Markowitz V."/>
            <person name="Hugenholtz P."/>
            <person name="Kyrpides N.C."/>
            <person name="Klenk H.P."/>
            <person name="Land M."/>
        </authorList>
    </citation>
    <scope>NUCLEOTIDE SEQUENCE [LARGE SCALE GENOMIC DNA]</scope>
    <source>
        <strain evidence="2">ATCC 33931 / DSM 2075 / LMG 7858 / VKM B-1802 / 2st14</strain>
    </source>
</reference>
<evidence type="ECO:0000313" key="2">
    <source>
        <dbReference type="Proteomes" id="UP000009047"/>
    </source>
</evidence>
<name>E1QJ33_DESB2</name>
<keyword evidence="2" id="KW-1185">Reference proteome</keyword>
<dbReference type="AlphaFoldDB" id="E1QJ33"/>
<sequence>MKQTRHFIVCPKRSGQHRISVELCPACKHARRCPAWASYRCPPLFAGLFDKPQPQK</sequence>
<dbReference type="EMBL" id="CP002085">
    <property type="protein sequence ID" value="ADK85576.1"/>
    <property type="molecule type" value="Genomic_DNA"/>
</dbReference>
<protein>
    <submittedName>
        <fullName evidence="1">Uncharacterized protein</fullName>
    </submittedName>
</protein>
<organism evidence="1 2">
    <name type="scientific">Desulfarculus baarsii (strain ATCC 33931 / DSM 2075 / LMG 7858 / VKM B-1802 / 2st14)</name>
    <dbReference type="NCBI Taxonomy" id="644282"/>
    <lineage>
        <taxon>Bacteria</taxon>
        <taxon>Pseudomonadati</taxon>
        <taxon>Thermodesulfobacteriota</taxon>
        <taxon>Desulfarculia</taxon>
        <taxon>Desulfarculales</taxon>
        <taxon>Desulfarculaceae</taxon>
        <taxon>Desulfarculus</taxon>
    </lineage>
</organism>
<dbReference type="HOGENOM" id="CLU_3006742_0_0_7"/>
<accession>E1QJ33</accession>
<dbReference type="KEGG" id="dbr:Deba_2212"/>
<proteinExistence type="predicted"/>